<dbReference type="PANTHER" id="PTHR11280">
    <property type="entry name" value="GLUCOSAMINE-6-PHOSPHATE ISOMERASE"/>
    <property type="match status" value="1"/>
</dbReference>
<dbReference type="InterPro" id="IPR004547">
    <property type="entry name" value="Glucosamine6P_isomerase"/>
</dbReference>
<dbReference type="GO" id="GO:0004342">
    <property type="term" value="F:glucosamine-6-phosphate deaminase activity"/>
    <property type="evidence" value="ECO:0007669"/>
    <property type="project" value="UniProtKB-UniRule"/>
</dbReference>
<dbReference type="GO" id="GO:0006043">
    <property type="term" value="P:glucosamine catabolic process"/>
    <property type="evidence" value="ECO:0007669"/>
    <property type="project" value="TreeGrafter"/>
</dbReference>
<sequence>MPLNVIIAPDTASAFQRAATFLADHIRGAAHPVLGLATGRTMESIYALLVSDHQAGKLDFSQLTSFNLDEYVGLSPTDPRSYRHYMQEHLFGHVNMRPEHVHVPDGTASDLVAECAAYEAAIQNEGGLGLQLLGIGETGHIGFNEPPSAFDTRTRPVTLDDVTRRQNAAMFGGQPDAVPHTALTMGVGTILEARELLLVATGSSKARIVAEALLGPLTPDISASAIRLHANCTVILDHEAAAIWKQQKSASNL</sequence>
<dbReference type="SUPFAM" id="SSF100950">
    <property type="entry name" value="NagB/RpiA/CoA transferase-like"/>
    <property type="match status" value="1"/>
</dbReference>
<dbReference type="GO" id="GO:0019262">
    <property type="term" value="P:N-acetylneuraminate catabolic process"/>
    <property type="evidence" value="ECO:0007669"/>
    <property type="project" value="TreeGrafter"/>
</dbReference>
<proteinExistence type="predicted"/>
<dbReference type="NCBIfam" id="TIGR00502">
    <property type="entry name" value="nagB"/>
    <property type="match status" value="1"/>
</dbReference>
<comment type="caution">
    <text evidence="4">The sequence shown here is derived from an EMBL/GenBank/DDBJ whole genome shotgun (WGS) entry which is preliminary data.</text>
</comment>
<dbReference type="InterPro" id="IPR037171">
    <property type="entry name" value="NagB/RpiA_transferase-like"/>
</dbReference>
<evidence type="ECO:0000259" key="3">
    <source>
        <dbReference type="Pfam" id="PF01182"/>
    </source>
</evidence>
<accession>A0A511B052</accession>
<evidence type="ECO:0000256" key="2">
    <source>
        <dbReference type="NCBIfam" id="TIGR00502"/>
    </source>
</evidence>
<name>A0A511B052_9PROT</name>
<organism evidence="4 5">
    <name type="scientific">Gluconobacter wancherniae NBRC 103581</name>
    <dbReference type="NCBI Taxonomy" id="656744"/>
    <lineage>
        <taxon>Bacteria</taxon>
        <taxon>Pseudomonadati</taxon>
        <taxon>Pseudomonadota</taxon>
        <taxon>Alphaproteobacteria</taxon>
        <taxon>Acetobacterales</taxon>
        <taxon>Acetobacteraceae</taxon>
        <taxon>Gluconobacter</taxon>
    </lineage>
</organism>
<evidence type="ECO:0000256" key="1">
    <source>
        <dbReference type="ARBA" id="ARBA00022801"/>
    </source>
</evidence>
<protein>
    <recommendedName>
        <fullName evidence="2">Glucosamine-6-phosphate deaminase</fullName>
        <ecNumber evidence="2">3.5.99.6</ecNumber>
    </recommendedName>
</protein>
<dbReference type="Gene3D" id="3.40.50.1360">
    <property type="match status" value="1"/>
</dbReference>
<dbReference type="Proteomes" id="UP000321230">
    <property type="component" value="Unassembled WGS sequence"/>
</dbReference>
<dbReference type="EMBL" id="BJUZ01000002">
    <property type="protein sequence ID" value="GEK93826.1"/>
    <property type="molecule type" value="Genomic_DNA"/>
</dbReference>
<dbReference type="OrthoDB" id="9791139at2"/>
<dbReference type="EC" id="3.5.99.6" evidence="2"/>
<dbReference type="GO" id="GO:0006046">
    <property type="term" value="P:N-acetylglucosamine catabolic process"/>
    <property type="evidence" value="ECO:0007669"/>
    <property type="project" value="UniProtKB-UniRule"/>
</dbReference>
<dbReference type="GO" id="GO:0042802">
    <property type="term" value="F:identical protein binding"/>
    <property type="evidence" value="ECO:0007669"/>
    <property type="project" value="TreeGrafter"/>
</dbReference>
<dbReference type="InterPro" id="IPR006148">
    <property type="entry name" value="Glc/Gal-6P_isomerase"/>
</dbReference>
<keyword evidence="1" id="KW-0378">Hydrolase</keyword>
<dbReference type="Pfam" id="PF01182">
    <property type="entry name" value="Glucosamine_iso"/>
    <property type="match status" value="1"/>
</dbReference>
<dbReference type="GO" id="GO:0005975">
    <property type="term" value="P:carbohydrate metabolic process"/>
    <property type="evidence" value="ECO:0007669"/>
    <property type="project" value="InterPro"/>
</dbReference>
<keyword evidence="5" id="KW-1185">Reference proteome</keyword>
<evidence type="ECO:0000313" key="5">
    <source>
        <dbReference type="Proteomes" id="UP000321230"/>
    </source>
</evidence>
<dbReference type="RefSeq" id="WP_146796041.1">
    <property type="nucleotide sequence ID" value="NZ_BARC01000003.1"/>
</dbReference>
<dbReference type="AlphaFoldDB" id="A0A511B052"/>
<reference evidence="4 5" key="1">
    <citation type="submission" date="2019-07" db="EMBL/GenBank/DDBJ databases">
        <title>Whole genome shotgun sequence of Gluconobacter wancherniae NBRC 103581.</title>
        <authorList>
            <person name="Hosoyama A."/>
            <person name="Uohara A."/>
            <person name="Ohji S."/>
            <person name="Ichikawa N."/>
        </authorList>
    </citation>
    <scope>NUCLEOTIDE SEQUENCE [LARGE SCALE GENOMIC DNA]</scope>
    <source>
        <strain evidence="4 5">NBRC 103581</strain>
    </source>
</reference>
<feature type="domain" description="Glucosamine/galactosamine-6-phosphate isomerase" evidence="3">
    <location>
        <begin position="14"/>
        <end position="227"/>
    </location>
</feature>
<evidence type="ECO:0000313" key="4">
    <source>
        <dbReference type="EMBL" id="GEK93826.1"/>
    </source>
</evidence>
<dbReference type="CDD" id="cd01399">
    <property type="entry name" value="GlcN6P_deaminase"/>
    <property type="match status" value="1"/>
</dbReference>
<dbReference type="PANTHER" id="PTHR11280:SF5">
    <property type="entry name" value="GLUCOSAMINE-6-PHOSPHATE ISOMERASE"/>
    <property type="match status" value="1"/>
</dbReference>
<gene>
    <name evidence="4" type="primary">gamA</name>
    <name evidence="4" type="ORF">GWA01_15960</name>
</gene>
<dbReference type="GO" id="GO:0005737">
    <property type="term" value="C:cytoplasm"/>
    <property type="evidence" value="ECO:0007669"/>
    <property type="project" value="TreeGrafter"/>
</dbReference>